<comment type="similarity">
    <text evidence="3">Belongs to the sirtuin family. Class I subfamily.</text>
</comment>
<dbReference type="PANTHER" id="PTHR11085:SF9">
    <property type="entry name" value="NAD-DEPENDENT PROTEIN DEACETYLASE SIRTUIN-1"/>
    <property type="match status" value="1"/>
</dbReference>
<keyword evidence="8" id="KW-0805">Transcription regulation</keyword>
<keyword evidence="9" id="KW-0520">NAD</keyword>
<dbReference type="SUPFAM" id="SSF52467">
    <property type="entry name" value="DHS-like NAD/FAD-binding domain"/>
    <property type="match status" value="1"/>
</dbReference>
<evidence type="ECO:0000313" key="16">
    <source>
        <dbReference type="Proteomes" id="UP000469558"/>
    </source>
</evidence>
<feature type="domain" description="Deacetylase sirtuin-type" evidence="14">
    <location>
        <begin position="167"/>
        <end position="468"/>
    </location>
</feature>
<reference evidence="15 16" key="1">
    <citation type="submission" date="2018-05" db="EMBL/GenBank/DDBJ databases">
        <title>Genome sequencing and assembly of the regulated plant pathogen Lachnellula willkommii and related sister species for the development of diagnostic species identification markers.</title>
        <authorList>
            <person name="Giroux E."/>
            <person name="Bilodeau G."/>
        </authorList>
    </citation>
    <scope>NUCLEOTIDE SEQUENCE [LARGE SCALE GENOMIC DNA]</scope>
    <source>
        <strain evidence="15 16">CBS 268.59</strain>
    </source>
</reference>
<evidence type="ECO:0000256" key="2">
    <source>
        <dbReference type="ARBA" id="ARBA00004123"/>
    </source>
</evidence>
<dbReference type="Proteomes" id="UP000469558">
    <property type="component" value="Unassembled WGS sequence"/>
</dbReference>
<evidence type="ECO:0000256" key="1">
    <source>
        <dbReference type="ARBA" id="ARBA00001947"/>
    </source>
</evidence>
<feature type="compositionally biased region" description="Acidic residues" evidence="13">
    <location>
        <begin position="362"/>
        <end position="372"/>
    </location>
</feature>
<keyword evidence="4" id="KW-0678">Repressor</keyword>
<dbReference type="GO" id="GO:0005634">
    <property type="term" value="C:nucleus"/>
    <property type="evidence" value="ECO:0007669"/>
    <property type="project" value="UniProtKB-SubCell"/>
</dbReference>
<dbReference type="Gene3D" id="3.40.50.1220">
    <property type="entry name" value="TPP-binding domain"/>
    <property type="match status" value="1"/>
</dbReference>
<accession>A0A8T9C136</accession>
<keyword evidence="7 12" id="KW-0862">Zinc</keyword>
<organism evidence="15 16">
    <name type="scientific">Lachnellula suecica</name>
    <dbReference type="NCBI Taxonomy" id="602035"/>
    <lineage>
        <taxon>Eukaryota</taxon>
        <taxon>Fungi</taxon>
        <taxon>Dikarya</taxon>
        <taxon>Ascomycota</taxon>
        <taxon>Pezizomycotina</taxon>
        <taxon>Leotiomycetes</taxon>
        <taxon>Helotiales</taxon>
        <taxon>Lachnaceae</taxon>
        <taxon>Lachnellula</taxon>
    </lineage>
</organism>
<keyword evidence="5" id="KW-0808">Transferase</keyword>
<evidence type="ECO:0000256" key="8">
    <source>
        <dbReference type="ARBA" id="ARBA00023015"/>
    </source>
</evidence>
<dbReference type="OrthoDB" id="420264at2759"/>
<evidence type="ECO:0000256" key="4">
    <source>
        <dbReference type="ARBA" id="ARBA00022491"/>
    </source>
</evidence>
<dbReference type="PANTHER" id="PTHR11085">
    <property type="entry name" value="NAD-DEPENDENT PROTEIN DEACYLASE SIRTUIN-5, MITOCHONDRIAL-RELATED"/>
    <property type="match status" value="1"/>
</dbReference>
<feature type="binding site" evidence="12">
    <location>
        <position position="302"/>
    </location>
    <ligand>
        <name>Zn(2+)</name>
        <dbReference type="ChEBI" id="CHEBI:29105"/>
    </ligand>
</feature>
<evidence type="ECO:0000313" key="15">
    <source>
        <dbReference type="EMBL" id="TVY75652.1"/>
    </source>
</evidence>
<feature type="binding site" evidence="12">
    <location>
        <position position="329"/>
    </location>
    <ligand>
        <name>Zn(2+)</name>
        <dbReference type="ChEBI" id="CHEBI:29105"/>
    </ligand>
</feature>
<comment type="caution">
    <text evidence="15">The sequence shown here is derived from an EMBL/GenBank/DDBJ whole genome shotgun (WGS) entry which is preliminary data.</text>
</comment>
<feature type="compositionally biased region" description="Basic residues" evidence="13">
    <location>
        <begin position="342"/>
        <end position="357"/>
    </location>
</feature>
<evidence type="ECO:0000256" key="7">
    <source>
        <dbReference type="ARBA" id="ARBA00022833"/>
    </source>
</evidence>
<dbReference type="PROSITE" id="PS50305">
    <property type="entry name" value="SIRTUIN"/>
    <property type="match status" value="1"/>
</dbReference>
<keyword evidence="16" id="KW-1185">Reference proteome</keyword>
<dbReference type="InterPro" id="IPR029035">
    <property type="entry name" value="DHS-like_NAD/FAD-binding_dom"/>
</dbReference>
<dbReference type="AlphaFoldDB" id="A0A8T9C136"/>
<dbReference type="Pfam" id="PF02146">
    <property type="entry name" value="SIR2"/>
    <property type="match status" value="1"/>
</dbReference>
<protein>
    <submittedName>
        <fullName evidence="15">NAD-dependent protein deacetylase hst1</fullName>
    </submittedName>
</protein>
<evidence type="ECO:0000256" key="6">
    <source>
        <dbReference type="ARBA" id="ARBA00022723"/>
    </source>
</evidence>
<proteinExistence type="inferred from homology"/>
<feature type="active site" description="Proton acceptor" evidence="12">
    <location>
        <position position="294"/>
    </location>
</feature>
<evidence type="ECO:0000256" key="3">
    <source>
        <dbReference type="ARBA" id="ARBA00006924"/>
    </source>
</evidence>
<dbReference type="Pfam" id="PF04574">
    <property type="entry name" value="DUF592"/>
    <property type="match status" value="1"/>
</dbReference>
<evidence type="ECO:0000256" key="9">
    <source>
        <dbReference type="ARBA" id="ARBA00023027"/>
    </source>
</evidence>
<dbReference type="InterPro" id="IPR026591">
    <property type="entry name" value="Sirtuin_cat_small_dom_sf"/>
</dbReference>
<evidence type="ECO:0000256" key="5">
    <source>
        <dbReference type="ARBA" id="ARBA00022679"/>
    </source>
</evidence>
<comment type="subcellular location">
    <subcellularLocation>
        <location evidence="2">Nucleus</location>
    </subcellularLocation>
</comment>
<evidence type="ECO:0000256" key="10">
    <source>
        <dbReference type="ARBA" id="ARBA00023163"/>
    </source>
</evidence>
<keyword evidence="6 12" id="KW-0479">Metal-binding</keyword>
<dbReference type="InterPro" id="IPR026590">
    <property type="entry name" value="Ssirtuin_cat_dom"/>
</dbReference>
<dbReference type="InterPro" id="IPR003000">
    <property type="entry name" value="Sirtuin"/>
</dbReference>
<evidence type="ECO:0000256" key="12">
    <source>
        <dbReference type="PROSITE-ProRule" id="PRU00236"/>
    </source>
</evidence>
<evidence type="ECO:0000256" key="11">
    <source>
        <dbReference type="ARBA" id="ARBA00023242"/>
    </source>
</evidence>
<dbReference type="EMBL" id="QGMK01000990">
    <property type="protein sequence ID" value="TVY75652.1"/>
    <property type="molecule type" value="Genomic_DNA"/>
</dbReference>
<evidence type="ECO:0000259" key="14">
    <source>
        <dbReference type="PROSITE" id="PS50305"/>
    </source>
</evidence>
<name>A0A8T9C136_9HELO</name>
<keyword evidence="10" id="KW-0804">Transcription</keyword>
<comment type="cofactor">
    <cofactor evidence="1">
        <name>Zn(2+)</name>
        <dbReference type="ChEBI" id="CHEBI:29105"/>
    </cofactor>
</comment>
<feature type="binding site" evidence="12">
    <location>
        <position position="326"/>
    </location>
    <ligand>
        <name>Zn(2+)</name>
        <dbReference type="ChEBI" id="CHEBI:29105"/>
    </ligand>
</feature>
<dbReference type="InterPro" id="IPR050134">
    <property type="entry name" value="NAD-dep_sirtuin_deacylases"/>
</dbReference>
<evidence type="ECO:0000256" key="13">
    <source>
        <dbReference type="SAM" id="MobiDB-lite"/>
    </source>
</evidence>
<dbReference type="GO" id="GO:0046970">
    <property type="term" value="F:histone H4K16 deacetylase activity, NAD-dependent"/>
    <property type="evidence" value="ECO:0007669"/>
    <property type="project" value="TreeGrafter"/>
</dbReference>
<gene>
    <name evidence="15" type="ORF">LSUE1_G007483</name>
</gene>
<feature type="binding site" evidence="12">
    <location>
        <position position="305"/>
    </location>
    <ligand>
        <name>Zn(2+)</name>
        <dbReference type="ChEBI" id="CHEBI:29105"/>
    </ligand>
</feature>
<dbReference type="GO" id="GO:0046872">
    <property type="term" value="F:metal ion binding"/>
    <property type="evidence" value="ECO:0007669"/>
    <property type="project" value="UniProtKB-KW"/>
</dbReference>
<dbReference type="GO" id="GO:0070403">
    <property type="term" value="F:NAD+ binding"/>
    <property type="evidence" value="ECO:0007669"/>
    <property type="project" value="InterPro"/>
</dbReference>
<dbReference type="Gene3D" id="3.30.1600.10">
    <property type="entry name" value="SIR2/SIRT2 'Small Domain"/>
    <property type="match status" value="1"/>
</dbReference>
<sequence>MDVAMSRVGSMQTAINDVASYQLVGLSDSDGSKSPDVDALAALPRVNGVNMVQEIDASDDGSLEDSDDDDDLSAFEGTLGEMDDQHLFAGDPEACTYDEAIQYRNDLRTFGPAEFCARTVEAGAISAKKLLTAFNIKPPAFLKGASDDAYYSLLSLGISRELSKRIKLPQYNTIEDAVDLIKKSKNIIVLTGAGISTSLGIPDFRSKNGLYSMTGHLGLDDPQDLFSLEIFKEDPALFYSFAHVIIQEHAAFSPTHAFIHLLQQKGKLLTNYTQNIDNIEQLAGILPEKLIQCHGSFATASCIRCKHQVEGVQIYPDIRAKRIPRCDKCIASLRNLKVPNGMKRKRSQNGTDKKRRRFDSNSDSEDEEDFDIPEAGVMKPDITFFGEPLPDIFSERLTNHDKDKVDLVIVIGTSLKVAPVSEVVPYLPSNIPQMYISRDPVSHVNFDIDLLGDADVVVAELCRRLDWELNHDMVPKDKFAEVTLQEGFTSRHRFTIKQ</sequence>
<feature type="region of interest" description="Disordered" evidence="13">
    <location>
        <begin position="340"/>
        <end position="372"/>
    </location>
</feature>
<keyword evidence="11" id="KW-0539">Nucleus</keyword>
<dbReference type="InterPro" id="IPR007654">
    <property type="entry name" value="NAD-dep_histone_deAcase_SIR2_N"/>
</dbReference>